<gene>
    <name evidence="2" type="ORF">FPOA_11919</name>
</gene>
<sequence length="227" mass="24902">MADDNSNRPPVRATSRTTPLGTELAAQYNSSPSRTAMPRNPARKRFARRSKRRPKTSPNCLACDLQNTLGGYMRGKQSNHPRLTARAREVPLGNTVEVQPLKDRLSFLLPSPRVELSSSYQEESGHPGQLRLNKAGRSKTSPNSSMTSRSRSVRGAIFLGTHCGQDSTINPEAHPLTSTDPALCCSADSPGPSEGLVALTKSPVSRLSSEFLVLMPRRKRIHLHRQL</sequence>
<feature type="region of interest" description="Disordered" evidence="1">
    <location>
        <begin position="118"/>
        <end position="151"/>
    </location>
</feature>
<evidence type="ECO:0000313" key="3">
    <source>
        <dbReference type="Proteomes" id="UP000091967"/>
    </source>
</evidence>
<feature type="region of interest" description="Disordered" evidence="1">
    <location>
        <begin position="1"/>
        <end position="59"/>
    </location>
</feature>
<accession>A0A1B8AI81</accession>
<organism evidence="2 3">
    <name type="scientific">Fusarium poae</name>
    <dbReference type="NCBI Taxonomy" id="36050"/>
    <lineage>
        <taxon>Eukaryota</taxon>
        <taxon>Fungi</taxon>
        <taxon>Dikarya</taxon>
        <taxon>Ascomycota</taxon>
        <taxon>Pezizomycotina</taxon>
        <taxon>Sordariomycetes</taxon>
        <taxon>Hypocreomycetidae</taxon>
        <taxon>Hypocreales</taxon>
        <taxon>Nectriaceae</taxon>
        <taxon>Fusarium</taxon>
    </lineage>
</organism>
<feature type="compositionally biased region" description="Basic residues" evidence="1">
    <location>
        <begin position="41"/>
        <end position="55"/>
    </location>
</feature>
<keyword evidence="3" id="KW-1185">Reference proteome</keyword>
<proteinExistence type="predicted"/>
<protein>
    <submittedName>
        <fullName evidence="2">Uncharacterized protein</fullName>
    </submittedName>
</protein>
<reference evidence="2 3" key="1">
    <citation type="submission" date="2016-06" db="EMBL/GenBank/DDBJ databases">
        <title>Living apart together: crosstalk between the core and supernumerary genomes in a fungal plant pathogen.</title>
        <authorList>
            <person name="Vanheule A."/>
            <person name="Audenaert K."/>
            <person name="Warris S."/>
            <person name="Van De Geest H."/>
            <person name="Schijlen E."/>
            <person name="Hofte M."/>
            <person name="De Saeger S."/>
            <person name="Haesaert G."/>
            <person name="Waalwijk C."/>
            <person name="Van Der Lee T."/>
        </authorList>
    </citation>
    <scope>NUCLEOTIDE SEQUENCE [LARGE SCALE GENOMIC DNA]</scope>
    <source>
        <strain evidence="2 3">2516</strain>
    </source>
</reference>
<comment type="caution">
    <text evidence="2">The sequence shown here is derived from an EMBL/GenBank/DDBJ whole genome shotgun (WGS) entry which is preliminary data.</text>
</comment>
<name>A0A1B8AI81_FUSPO</name>
<dbReference type="EMBL" id="LYXU01000004">
    <property type="protein sequence ID" value="OBS20197.1"/>
    <property type="molecule type" value="Genomic_DNA"/>
</dbReference>
<evidence type="ECO:0000313" key="2">
    <source>
        <dbReference type="EMBL" id="OBS20197.1"/>
    </source>
</evidence>
<dbReference type="Proteomes" id="UP000091967">
    <property type="component" value="Unassembled WGS sequence"/>
</dbReference>
<feature type="compositionally biased region" description="Low complexity" evidence="1">
    <location>
        <begin position="138"/>
        <end position="151"/>
    </location>
</feature>
<dbReference type="AlphaFoldDB" id="A0A1B8AI81"/>
<evidence type="ECO:0000256" key="1">
    <source>
        <dbReference type="SAM" id="MobiDB-lite"/>
    </source>
</evidence>